<feature type="transmembrane region" description="Helical" evidence="14">
    <location>
        <begin position="127"/>
        <end position="148"/>
    </location>
</feature>
<dbReference type="Gene3D" id="1.10.630.10">
    <property type="entry name" value="Cytochrome P450"/>
    <property type="match status" value="1"/>
</dbReference>
<dbReference type="GO" id="GO:0016705">
    <property type="term" value="F:oxidoreductase activity, acting on paired donors, with incorporation or reduction of molecular oxygen"/>
    <property type="evidence" value="ECO:0007669"/>
    <property type="project" value="InterPro"/>
</dbReference>
<comment type="cofactor">
    <cofactor evidence="1">
        <name>heme</name>
        <dbReference type="ChEBI" id="CHEBI:30413"/>
    </cofactor>
</comment>
<dbReference type="PRINTS" id="PR00463">
    <property type="entry name" value="EP450I"/>
</dbReference>
<evidence type="ECO:0000256" key="8">
    <source>
        <dbReference type="ARBA" id="ARBA00022824"/>
    </source>
</evidence>
<keyword evidence="14" id="KW-1133">Transmembrane helix</keyword>
<dbReference type="CDD" id="cd11056">
    <property type="entry name" value="CYP6-like"/>
    <property type="match status" value="1"/>
</dbReference>
<keyword evidence="7" id="KW-0479">Metal-binding</keyword>
<comment type="function">
    <text evidence="2">May be involved in the metabolism of insect hormones and in the breakdown of synthetic insecticides.</text>
</comment>
<keyword evidence="8" id="KW-0256">Endoplasmic reticulum</keyword>
<keyword evidence="11" id="KW-0408">Iron</keyword>
<dbReference type="InterPro" id="IPR050476">
    <property type="entry name" value="Insect_CytP450_Detox"/>
</dbReference>
<comment type="subcellular location">
    <subcellularLocation>
        <location evidence="4">Endoplasmic reticulum membrane</location>
        <topology evidence="4">Peripheral membrane protein</topology>
    </subcellularLocation>
    <subcellularLocation>
        <location evidence="3">Microsome membrane</location>
        <topology evidence="3">Peripheral membrane protein</topology>
    </subcellularLocation>
</comment>
<keyword evidence="13 14" id="KW-0472">Membrane</keyword>
<evidence type="ECO:0000256" key="14">
    <source>
        <dbReference type="SAM" id="Phobius"/>
    </source>
</evidence>
<evidence type="ECO:0000256" key="6">
    <source>
        <dbReference type="ARBA" id="ARBA00022617"/>
    </source>
</evidence>
<dbReference type="InterPro" id="IPR001128">
    <property type="entry name" value="Cyt_P450"/>
</dbReference>
<accession>A0A7R9CGI4</accession>
<dbReference type="InterPro" id="IPR002401">
    <property type="entry name" value="Cyt_P450_E_grp-I"/>
</dbReference>
<evidence type="ECO:0000256" key="7">
    <source>
        <dbReference type="ARBA" id="ARBA00022723"/>
    </source>
</evidence>
<evidence type="ECO:0000256" key="9">
    <source>
        <dbReference type="ARBA" id="ARBA00022848"/>
    </source>
</evidence>
<organism evidence="15">
    <name type="scientific">Timema cristinae</name>
    <name type="common">Walking stick</name>
    <dbReference type="NCBI Taxonomy" id="61476"/>
    <lineage>
        <taxon>Eukaryota</taxon>
        <taxon>Metazoa</taxon>
        <taxon>Ecdysozoa</taxon>
        <taxon>Arthropoda</taxon>
        <taxon>Hexapoda</taxon>
        <taxon>Insecta</taxon>
        <taxon>Pterygota</taxon>
        <taxon>Neoptera</taxon>
        <taxon>Polyneoptera</taxon>
        <taxon>Phasmatodea</taxon>
        <taxon>Timematodea</taxon>
        <taxon>Timematoidea</taxon>
        <taxon>Timematidae</taxon>
        <taxon>Timema</taxon>
    </lineage>
</organism>
<dbReference type="SUPFAM" id="SSF48264">
    <property type="entry name" value="Cytochrome P450"/>
    <property type="match status" value="1"/>
</dbReference>
<evidence type="ECO:0000256" key="11">
    <source>
        <dbReference type="ARBA" id="ARBA00023004"/>
    </source>
</evidence>
<keyword evidence="14" id="KW-0812">Transmembrane</keyword>
<name>A0A7R9CGI4_TIMCR</name>
<comment type="similarity">
    <text evidence="5">Belongs to the cytochrome P450 family.</text>
</comment>
<dbReference type="GO" id="GO:0005506">
    <property type="term" value="F:iron ion binding"/>
    <property type="evidence" value="ECO:0007669"/>
    <property type="project" value="InterPro"/>
</dbReference>
<keyword evidence="6" id="KW-0349">Heme</keyword>
<gene>
    <name evidence="15" type="ORF">TCEB3V08_LOCUS2803</name>
</gene>
<keyword evidence="12" id="KW-0503">Monooxygenase</keyword>
<dbReference type="PANTHER" id="PTHR24292:SF84">
    <property type="entry name" value="CYTOCHROME P450 28A5-RELATED"/>
    <property type="match status" value="1"/>
</dbReference>
<dbReference type="Pfam" id="PF00067">
    <property type="entry name" value="p450"/>
    <property type="match status" value="1"/>
</dbReference>
<evidence type="ECO:0008006" key="16">
    <source>
        <dbReference type="Google" id="ProtNLM"/>
    </source>
</evidence>
<evidence type="ECO:0000256" key="3">
    <source>
        <dbReference type="ARBA" id="ARBA00004174"/>
    </source>
</evidence>
<proteinExistence type="inferred from homology"/>
<keyword evidence="9" id="KW-0492">Microsome</keyword>
<evidence type="ECO:0000256" key="2">
    <source>
        <dbReference type="ARBA" id="ARBA00003690"/>
    </source>
</evidence>
<evidence type="ECO:0000256" key="4">
    <source>
        <dbReference type="ARBA" id="ARBA00004406"/>
    </source>
</evidence>
<dbReference type="GO" id="GO:0004497">
    <property type="term" value="F:monooxygenase activity"/>
    <property type="evidence" value="ECO:0007669"/>
    <property type="project" value="UniProtKB-KW"/>
</dbReference>
<dbReference type="EMBL" id="OC317090">
    <property type="protein sequence ID" value="CAD7394904.1"/>
    <property type="molecule type" value="Genomic_DNA"/>
</dbReference>
<evidence type="ECO:0000256" key="13">
    <source>
        <dbReference type="ARBA" id="ARBA00023136"/>
    </source>
</evidence>
<evidence type="ECO:0000256" key="1">
    <source>
        <dbReference type="ARBA" id="ARBA00001971"/>
    </source>
</evidence>
<dbReference type="GO" id="GO:0005789">
    <property type="term" value="C:endoplasmic reticulum membrane"/>
    <property type="evidence" value="ECO:0007669"/>
    <property type="project" value="UniProtKB-SubCell"/>
</dbReference>
<evidence type="ECO:0000256" key="10">
    <source>
        <dbReference type="ARBA" id="ARBA00023002"/>
    </source>
</evidence>
<protein>
    <recommendedName>
        <fullName evidence="16">Cytochrome P450</fullName>
    </recommendedName>
</protein>
<dbReference type="AlphaFoldDB" id="A0A7R9CGI4"/>
<reference evidence="15" key="1">
    <citation type="submission" date="2020-11" db="EMBL/GenBank/DDBJ databases">
        <authorList>
            <person name="Tran Van P."/>
        </authorList>
    </citation>
    <scope>NUCLEOTIDE SEQUENCE</scope>
</reference>
<keyword evidence="10" id="KW-0560">Oxidoreductase</keyword>
<dbReference type="PANTHER" id="PTHR24292">
    <property type="entry name" value="CYTOCHROME P450"/>
    <property type="match status" value="1"/>
</dbReference>
<evidence type="ECO:0000256" key="12">
    <source>
        <dbReference type="ARBA" id="ARBA00023033"/>
    </source>
</evidence>
<evidence type="ECO:0000313" key="15">
    <source>
        <dbReference type="EMBL" id="CAD7394904.1"/>
    </source>
</evidence>
<dbReference type="InterPro" id="IPR036396">
    <property type="entry name" value="Cyt_P450_sf"/>
</dbReference>
<sequence length="727" mass="84260">MGMRARSFSVARRFHNGALSPDHARSFSVVRRFHNGALSPDHARSFSAFTFKYHQPSEVSKHDDTLIDISTSETVNRLAYRPTISLQPMHEVINYYTSRDLQRPGDIITVHVDGTVRRLGGVSALGLRGYAAILLFIYYHFNIYFNYWRDRGVPYVRPLPFFGNIKDLFFQRTSEALHYSCLYNKLDGHRFGGIYLLTEPVLLVRDPQLARRILDADEDYFSCKKNLETDKQSNPFCVLDTDVITRKLLRNKLGPIFSLNRIKETFHVLVNYSASMSKIIETLILYESINIAEATTRFVTDVYGYYALSFDIRSMKDFSSPFHEMSRRLVKSRVSSNFLRLIYRYFPKLRFLLECFIDHLPQKFFLRIYEAVVNLRRTNNIVKEDFLQVLIDLENLRKYRGEANHINQYATNPIKNIEASDTWPQKELLGLDSRFIFVQYFLFWYAGTEMILSILNFCLHELAMNPDVQDNLREDVDSSLRQHGGELTYEAVNSMKYMDQVIYETLRKYHPDVMLNRVCSKSYTIPGTEVRIERGALVIIPVYALNHDPQYFPDPERFYPERFDIKNKSSVDLFDFLPFGMDYAMIQIKVGLASLISKFKFGSYGDATTSTKLNCGSFNPHGDNLHKFVVKTCNVRVLSAPRVQKGQCSFARRRFKRPARFENDVPAWGRQSVENSLHGTLRLSITLIRMKELTRDASSGVIVVSKLVTRDSANRGGDSTTQRVQFL</sequence>
<evidence type="ECO:0000256" key="5">
    <source>
        <dbReference type="ARBA" id="ARBA00010617"/>
    </source>
</evidence>
<dbReference type="GO" id="GO:0020037">
    <property type="term" value="F:heme binding"/>
    <property type="evidence" value="ECO:0007669"/>
    <property type="project" value="InterPro"/>
</dbReference>